<evidence type="ECO:0000313" key="1">
    <source>
        <dbReference type="EMBL" id="KAI5437702.1"/>
    </source>
</evidence>
<accession>A0A9D4YDN6</accession>
<sequence>MIIVSYNIRGGGSLVKKRRIWHTLISSKADVCLIQESKFIDVDSSKICSLWYNNGISWSSSVSSGHSAGLIILWNSSSFKLLASVKVGSFLEICLDWKGIVELVEGITEGVYNYFNKMFKKPDCSRPTLEGIDFKSLSPAQSRLFEEPFSKVEIKAAAWDCDGKKSTGPDAFNLEFIKRCWYILKSDVLGFFQEFHSNDVLPKSFISYFLTLIPNNKNHTIWLGDQSLINRYPEIFQSSIVKDGIIDDVGEWIETAGPGILRKIYLKQPLI</sequence>
<comment type="caution">
    <text evidence="1">The sequence shown here is derived from an EMBL/GenBank/DDBJ whole genome shotgun (WGS) entry which is preliminary data.</text>
</comment>
<evidence type="ECO:0000313" key="2">
    <source>
        <dbReference type="Proteomes" id="UP001058974"/>
    </source>
</evidence>
<dbReference type="EMBL" id="JAMSHJ010000002">
    <property type="protein sequence ID" value="KAI5437702.1"/>
    <property type="molecule type" value="Genomic_DNA"/>
</dbReference>
<keyword evidence="2" id="KW-1185">Reference proteome</keyword>
<dbReference type="Proteomes" id="UP001058974">
    <property type="component" value="Chromosome 2"/>
</dbReference>
<protein>
    <submittedName>
        <fullName evidence="1">Uncharacterized protein</fullName>
    </submittedName>
</protein>
<organism evidence="1 2">
    <name type="scientific">Pisum sativum</name>
    <name type="common">Garden pea</name>
    <name type="synonym">Lathyrus oleraceus</name>
    <dbReference type="NCBI Taxonomy" id="3888"/>
    <lineage>
        <taxon>Eukaryota</taxon>
        <taxon>Viridiplantae</taxon>
        <taxon>Streptophyta</taxon>
        <taxon>Embryophyta</taxon>
        <taxon>Tracheophyta</taxon>
        <taxon>Spermatophyta</taxon>
        <taxon>Magnoliopsida</taxon>
        <taxon>eudicotyledons</taxon>
        <taxon>Gunneridae</taxon>
        <taxon>Pentapetalae</taxon>
        <taxon>rosids</taxon>
        <taxon>fabids</taxon>
        <taxon>Fabales</taxon>
        <taxon>Fabaceae</taxon>
        <taxon>Papilionoideae</taxon>
        <taxon>50 kb inversion clade</taxon>
        <taxon>NPAAA clade</taxon>
        <taxon>Hologalegina</taxon>
        <taxon>IRL clade</taxon>
        <taxon>Fabeae</taxon>
        <taxon>Lathyrus</taxon>
    </lineage>
</organism>
<reference evidence="1 2" key="1">
    <citation type="journal article" date="2022" name="Nat. Genet.">
        <title>Improved pea reference genome and pan-genome highlight genomic features and evolutionary characteristics.</title>
        <authorList>
            <person name="Yang T."/>
            <person name="Liu R."/>
            <person name="Luo Y."/>
            <person name="Hu S."/>
            <person name="Wang D."/>
            <person name="Wang C."/>
            <person name="Pandey M.K."/>
            <person name="Ge S."/>
            <person name="Xu Q."/>
            <person name="Li N."/>
            <person name="Li G."/>
            <person name="Huang Y."/>
            <person name="Saxena R.K."/>
            <person name="Ji Y."/>
            <person name="Li M."/>
            <person name="Yan X."/>
            <person name="He Y."/>
            <person name="Liu Y."/>
            <person name="Wang X."/>
            <person name="Xiang C."/>
            <person name="Varshney R.K."/>
            <person name="Ding H."/>
            <person name="Gao S."/>
            <person name="Zong X."/>
        </authorList>
    </citation>
    <scope>NUCLEOTIDE SEQUENCE [LARGE SCALE GENOMIC DNA]</scope>
    <source>
        <strain evidence="1 2">cv. Zhongwan 6</strain>
    </source>
</reference>
<name>A0A9D4YDN6_PEA</name>
<proteinExistence type="predicted"/>
<dbReference type="SUPFAM" id="SSF56219">
    <property type="entry name" value="DNase I-like"/>
    <property type="match status" value="1"/>
</dbReference>
<dbReference type="Gramene" id="Psat02G0371600-T1">
    <property type="protein sequence ID" value="KAI5437702.1"/>
    <property type="gene ID" value="KIW84_023716"/>
</dbReference>
<dbReference type="AlphaFoldDB" id="A0A9D4YDN6"/>
<dbReference type="Gene3D" id="3.60.10.10">
    <property type="entry name" value="Endonuclease/exonuclease/phosphatase"/>
    <property type="match status" value="1"/>
</dbReference>
<gene>
    <name evidence="1" type="ORF">KIW84_023716</name>
</gene>
<dbReference type="InterPro" id="IPR036691">
    <property type="entry name" value="Endo/exonu/phosph_ase_sf"/>
</dbReference>